<dbReference type="Gene3D" id="2.20.110.10">
    <property type="entry name" value="Histone H3 K4-specific methyltransferase SET7/9 N-terminal domain"/>
    <property type="match status" value="2"/>
</dbReference>
<dbReference type="SUPFAM" id="SSF82185">
    <property type="entry name" value="Histone H3 K4-specific methyltransferase SET7/9 N-terminal domain"/>
    <property type="match status" value="2"/>
</dbReference>
<dbReference type="KEGG" id="ful:C4N20_03865"/>
<dbReference type="InterPro" id="IPR011652">
    <property type="entry name" value="MORN_2"/>
</dbReference>
<organism evidence="1 2">
    <name type="scientific">Fusobacterium ulcerans</name>
    <dbReference type="NCBI Taxonomy" id="861"/>
    <lineage>
        <taxon>Bacteria</taxon>
        <taxon>Fusobacteriati</taxon>
        <taxon>Fusobacteriota</taxon>
        <taxon>Fusobacteriia</taxon>
        <taxon>Fusobacteriales</taxon>
        <taxon>Fusobacteriaceae</taxon>
        <taxon>Fusobacterium</taxon>
    </lineage>
</organism>
<dbReference type="EMBL" id="LS483487">
    <property type="protein sequence ID" value="SQJ11386.1"/>
    <property type="molecule type" value="Genomic_DNA"/>
</dbReference>
<dbReference type="AlphaFoldDB" id="A0AAX1TSZ9"/>
<dbReference type="RefSeq" id="WP_005980682.1">
    <property type="nucleotide sequence ID" value="NZ_CABKNW010000005.1"/>
</dbReference>
<name>A0AAX1TSZ9_9FUSO</name>
<dbReference type="Pfam" id="PF07661">
    <property type="entry name" value="MORN_2"/>
    <property type="match status" value="3"/>
</dbReference>
<evidence type="ECO:0000313" key="1">
    <source>
        <dbReference type="EMBL" id="SQJ11386.1"/>
    </source>
</evidence>
<accession>A0AAX1TSZ9</accession>
<evidence type="ECO:0000313" key="2">
    <source>
        <dbReference type="Proteomes" id="UP000249008"/>
    </source>
</evidence>
<reference evidence="1 2" key="1">
    <citation type="submission" date="2018-06" db="EMBL/GenBank/DDBJ databases">
        <authorList>
            <consortium name="Pathogen Informatics"/>
            <person name="Doyle S."/>
        </authorList>
    </citation>
    <scope>NUCLEOTIDE SEQUENCE [LARGE SCALE GENOMIC DNA]</scope>
    <source>
        <strain evidence="1 2">NCTC12112</strain>
    </source>
</reference>
<gene>
    <name evidence="1" type="ORF">NCTC12112_02656</name>
</gene>
<dbReference type="Proteomes" id="UP000249008">
    <property type="component" value="Chromosome 1"/>
</dbReference>
<protein>
    <submittedName>
        <fullName evidence="1">MORN repeat variant</fullName>
    </submittedName>
</protein>
<proteinExistence type="predicted"/>
<sequence length="303" mass="34908">MKKSKLLLIIMILCFSIFELSYSDAKRVEKIENKQIKNNIVYFKNESVPFTGEFRGPGINEEYKSGIKDGFFKGVILDGGKNFIYEGRYVEGIKHGQWVIKYPTGSNRAILRYNYDKPHGQWAYFYETNKIESYENFEDGILSGRVVSYDPKGNVKTQVTYRSGLLDGEAVFFHSPNVLDTTTVFSYGKLNGSIKMFSTDNIPLIEGTYKNNRRENIWKFFYKTGDIKTTVPYKNGLKDGKVIIYDKGGGVVLVSLFKNGNEVDDKGNIIEKSQPFKDAIVERFKKFNRNLKFEKYDKLLSEL</sequence>
<dbReference type="GeneID" id="78453934"/>